<dbReference type="InterPro" id="IPR036259">
    <property type="entry name" value="MFS_trans_sf"/>
</dbReference>
<feature type="transmembrane region" description="Helical" evidence="2">
    <location>
        <begin position="365"/>
        <end position="386"/>
    </location>
</feature>
<keyword evidence="2" id="KW-0472">Membrane</keyword>
<protein>
    <submittedName>
        <fullName evidence="3">Oligogalacturonide transporter</fullName>
    </submittedName>
</protein>
<name>A0A0R1F277_LACZE</name>
<feature type="transmembrane region" description="Helical" evidence="2">
    <location>
        <begin position="280"/>
        <end position="300"/>
    </location>
</feature>
<feature type="transmembrane region" description="Helical" evidence="2">
    <location>
        <begin position="312"/>
        <end position="331"/>
    </location>
</feature>
<sequence length="543" mass="60791">MKEEKTMENKKAVVHDGWDEFASKKIYHSRGKKIGIGRSLGFGVFSMFSISMQGLVGAWLLFFYTTFCGLSAGQGATIFLIGRVADAIASLVMGNISDNIYKYKIGRRFGRRHIFILAVAPSVLFAITLWVAGMSYWYYLITYVITTILMSVLQIPWETLPNEMTKDYNERTTMSTVRMVIAGLGNMLAQFVPAQLFRFYPKTSPVPYLIMQVMFSVVTFFLIVITYKTTWEHFVTKKEAKKLQAQALEDNGGKKSSLKSELRNYFSTFRIKSFRTHMGIYLSSYFAAIVWSTTFVYYIVFVVGKTTSVSGMLQSLSIVSVPVTILAGYIVTKISPRALYLFGYSLILISAIDWAFIGLAKPAGVMIWLIVGTLLYEIGLYILYFVPWNVFPFIPDVDTLVTGKNRAGLFASVMVFINQISQGLASVIVGYMLDFSGFRQSTSGAVSQPASATNMILFIVSGGVGIMIIIAMLFASRFHLSKKTFNVLAAELTRLQKGGSMKDVKPDTKRICEQLTGVPYDSIEFWRRNDQQPTTPNDSSTKA</sequence>
<feature type="transmembrane region" description="Helical" evidence="2">
    <location>
        <begin position="407"/>
        <end position="433"/>
    </location>
</feature>
<dbReference type="Pfam" id="PF13347">
    <property type="entry name" value="MFS_2"/>
    <property type="match status" value="1"/>
</dbReference>
<feature type="transmembrane region" description="Helical" evidence="2">
    <location>
        <begin position="206"/>
        <end position="227"/>
    </location>
</feature>
<keyword evidence="1" id="KW-0813">Transport</keyword>
<proteinExistence type="predicted"/>
<feature type="transmembrane region" description="Helical" evidence="2">
    <location>
        <begin position="40"/>
        <end position="64"/>
    </location>
</feature>
<evidence type="ECO:0000313" key="3">
    <source>
        <dbReference type="EMBL" id="KRK13122.1"/>
    </source>
</evidence>
<dbReference type="PATRIC" id="fig|1423816.3.peg.1375"/>
<evidence type="ECO:0000256" key="1">
    <source>
        <dbReference type="ARBA" id="ARBA00022597"/>
    </source>
</evidence>
<dbReference type="GO" id="GO:0008643">
    <property type="term" value="P:carbohydrate transport"/>
    <property type="evidence" value="ECO:0007669"/>
    <property type="project" value="InterPro"/>
</dbReference>
<accession>A0A0R1F277</accession>
<dbReference type="InterPro" id="IPR039672">
    <property type="entry name" value="MFS_2"/>
</dbReference>
<feature type="transmembrane region" description="Helical" evidence="2">
    <location>
        <begin position="338"/>
        <end position="359"/>
    </location>
</feature>
<dbReference type="Gene3D" id="1.20.1250.20">
    <property type="entry name" value="MFS general substrate transporter like domains"/>
    <property type="match status" value="1"/>
</dbReference>
<evidence type="ECO:0000256" key="2">
    <source>
        <dbReference type="SAM" id="Phobius"/>
    </source>
</evidence>
<gene>
    <name evidence="3" type="ORF">FD51_GL001315</name>
</gene>
<keyword evidence="1" id="KW-0762">Sugar transport</keyword>
<dbReference type="GO" id="GO:0005886">
    <property type="term" value="C:plasma membrane"/>
    <property type="evidence" value="ECO:0007669"/>
    <property type="project" value="TreeGrafter"/>
</dbReference>
<feature type="transmembrane region" description="Helical" evidence="2">
    <location>
        <begin position="453"/>
        <end position="475"/>
    </location>
</feature>
<dbReference type="Proteomes" id="UP000051984">
    <property type="component" value="Unassembled WGS sequence"/>
</dbReference>
<dbReference type="PANTHER" id="PTHR11328:SF24">
    <property type="entry name" value="MAJOR FACILITATOR SUPERFAMILY (MFS) PROFILE DOMAIN-CONTAINING PROTEIN"/>
    <property type="match status" value="1"/>
</dbReference>
<feature type="transmembrane region" description="Helical" evidence="2">
    <location>
        <begin position="137"/>
        <end position="157"/>
    </location>
</feature>
<feature type="transmembrane region" description="Helical" evidence="2">
    <location>
        <begin position="177"/>
        <end position="200"/>
    </location>
</feature>
<dbReference type="EMBL" id="AZCT01000002">
    <property type="protein sequence ID" value="KRK13122.1"/>
    <property type="molecule type" value="Genomic_DNA"/>
</dbReference>
<dbReference type="GO" id="GO:0015293">
    <property type="term" value="F:symporter activity"/>
    <property type="evidence" value="ECO:0007669"/>
    <property type="project" value="InterPro"/>
</dbReference>
<reference evidence="3 4" key="1">
    <citation type="journal article" date="2015" name="Genome Announc.">
        <title>Expanding the biotechnology potential of lactobacilli through comparative genomics of 213 strains and associated genera.</title>
        <authorList>
            <person name="Sun Z."/>
            <person name="Harris H.M."/>
            <person name="McCann A."/>
            <person name="Guo C."/>
            <person name="Argimon S."/>
            <person name="Zhang W."/>
            <person name="Yang X."/>
            <person name="Jeffery I.B."/>
            <person name="Cooney J.C."/>
            <person name="Kagawa T.F."/>
            <person name="Liu W."/>
            <person name="Song Y."/>
            <person name="Salvetti E."/>
            <person name="Wrobel A."/>
            <person name="Rasinkangas P."/>
            <person name="Parkhill J."/>
            <person name="Rea M.C."/>
            <person name="O'Sullivan O."/>
            <person name="Ritari J."/>
            <person name="Douillard F.P."/>
            <person name="Paul Ross R."/>
            <person name="Yang R."/>
            <person name="Briner A.E."/>
            <person name="Felis G.E."/>
            <person name="de Vos W.M."/>
            <person name="Barrangou R."/>
            <person name="Klaenhammer T.R."/>
            <person name="Caufield P.W."/>
            <person name="Cui Y."/>
            <person name="Zhang H."/>
            <person name="O'Toole P.W."/>
        </authorList>
    </citation>
    <scope>NUCLEOTIDE SEQUENCE [LARGE SCALE GENOMIC DNA]</scope>
    <source>
        <strain evidence="3 4">DSM 20178</strain>
    </source>
</reference>
<keyword evidence="2" id="KW-1133">Transmembrane helix</keyword>
<evidence type="ECO:0000313" key="4">
    <source>
        <dbReference type="Proteomes" id="UP000051984"/>
    </source>
</evidence>
<feature type="transmembrane region" description="Helical" evidence="2">
    <location>
        <begin position="76"/>
        <end position="93"/>
    </location>
</feature>
<dbReference type="eggNOG" id="COG2211">
    <property type="taxonomic scope" value="Bacteria"/>
</dbReference>
<feature type="transmembrane region" description="Helical" evidence="2">
    <location>
        <begin position="114"/>
        <end position="131"/>
    </location>
</feature>
<comment type="caution">
    <text evidence="3">The sequence shown here is derived from an EMBL/GenBank/DDBJ whole genome shotgun (WGS) entry which is preliminary data.</text>
</comment>
<dbReference type="AlphaFoldDB" id="A0A0R1F277"/>
<dbReference type="PANTHER" id="PTHR11328">
    <property type="entry name" value="MAJOR FACILITATOR SUPERFAMILY DOMAIN-CONTAINING PROTEIN"/>
    <property type="match status" value="1"/>
</dbReference>
<keyword evidence="2" id="KW-0812">Transmembrane</keyword>
<dbReference type="SUPFAM" id="SSF103473">
    <property type="entry name" value="MFS general substrate transporter"/>
    <property type="match status" value="1"/>
</dbReference>
<organism evidence="3 4">
    <name type="scientific">Lacticaseibacillus zeae DSM 20178 = KCTC 3804</name>
    <dbReference type="NCBI Taxonomy" id="1423816"/>
    <lineage>
        <taxon>Bacteria</taxon>
        <taxon>Bacillati</taxon>
        <taxon>Bacillota</taxon>
        <taxon>Bacilli</taxon>
        <taxon>Lactobacillales</taxon>
        <taxon>Lactobacillaceae</taxon>
        <taxon>Lacticaseibacillus</taxon>
    </lineage>
</organism>